<comment type="caution">
    <text evidence="1">The sequence shown here is derived from an EMBL/GenBank/DDBJ whole genome shotgun (WGS) entry which is preliminary data.</text>
</comment>
<protein>
    <submittedName>
        <fullName evidence="1">Uncharacterized protein</fullName>
    </submittedName>
</protein>
<sequence>MPKLGLQNHIKPSRENLAKILANYGVSEFDFKVDPSGVEIVDSHISFEECSLSDSSEI</sequence>
<dbReference type="AlphaFoldDB" id="X1N4V6"/>
<dbReference type="EMBL" id="BARV01032881">
    <property type="protein sequence ID" value="GAI39032.1"/>
    <property type="molecule type" value="Genomic_DNA"/>
</dbReference>
<proteinExistence type="predicted"/>
<organism evidence="1">
    <name type="scientific">marine sediment metagenome</name>
    <dbReference type="NCBI Taxonomy" id="412755"/>
    <lineage>
        <taxon>unclassified sequences</taxon>
        <taxon>metagenomes</taxon>
        <taxon>ecological metagenomes</taxon>
    </lineage>
</organism>
<accession>X1N4V6</accession>
<evidence type="ECO:0000313" key="1">
    <source>
        <dbReference type="EMBL" id="GAI39032.1"/>
    </source>
</evidence>
<gene>
    <name evidence="1" type="ORF">S06H3_51776</name>
</gene>
<name>X1N4V6_9ZZZZ</name>
<reference evidence="1" key="1">
    <citation type="journal article" date="2014" name="Front. Microbiol.">
        <title>High frequency of phylogenetically diverse reductive dehalogenase-homologous genes in deep subseafloor sedimentary metagenomes.</title>
        <authorList>
            <person name="Kawai M."/>
            <person name="Futagami T."/>
            <person name="Toyoda A."/>
            <person name="Takaki Y."/>
            <person name="Nishi S."/>
            <person name="Hori S."/>
            <person name="Arai W."/>
            <person name="Tsubouchi T."/>
            <person name="Morono Y."/>
            <person name="Uchiyama I."/>
            <person name="Ito T."/>
            <person name="Fujiyama A."/>
            <person name="Inagaki F."/>
            <person name="Takami H."/>
        </authorList>
    </citation>
    <scope>NUCLEOTIDE SEQUENCE</scope>
    <source>
        <strain evidence="1">Expedition CK06-06</strain>
    </source>
</reference>